<feature type="transmembrane region" description="Helical" evidence="5">
    <location>
        <begin position="12"/>
        <end position="30"/>
    </location>
</feature>
<protein>
    <recommendedName>
        <fullName evidence="6">Methylamine utilisation protein MauE domain-containing protein</fullName>
    </recommendedName>
</protein>
<name>A0A2Z4AFX6_9BACT</name>
<dbReference type="Proteomes" id="UP000247465">
    <property type="component" value="Chromosome"/>
</dbReference>
<evidence type="ECO:0000256" key="5">
    <source>
        <dbReference type="SAM" id="Phobius"/>
    </source>
</evidence>
<dbReference type="KEGG" id="mtar:DF168_01115"/>
<evidence type="ECO:0000256" key="3">
    <source>
        <dbReference type="ARBA" id="ARBA00022989"/>
    </source>
</evidence>
<feature type="transmembrane region" description="Helical" evidence="5">
    <location>
        <begin position="78"/>
        <end position="97"/>
    </location>
</feature>
<gene>
    <name evidence="7" type="ORF">DF168_01115</name>
</gene>
<feature type="domain" description="Methylamine utilisation protein MauE" evidence="6">
    <location>
        <begin position="8"/>
        <end position="140"/>
    </location>
</feature>
<organism evidence="7 8">
    <name type="scientific">Candidatus Moanibacter tarae</name>
    <dbReference type="NCBI Taxonomy" id="2200854"/>
    <lineage>
        <taxon>Bacteria</taxon>
        <taxon>Pseudomonadati</taxon>
        <taxon>Verrucomicrobiota</taxon>
        <taxon>Opitutia</taxon>
        <taxon>Puniceicoccales</taxon>
        <taxon>Puniceicoccales incertae sedis</taxon>
        <taxon>Candidatus Moanibacter</taxon>
    </lineage>
</organism>
<keyword evidence="3 5" id="KW-1133">Transmembrane helix</keyword>
<sequence length="153" mass="17379">MKETHRTKLVQITRILIGCLMLWAGLAKTANLQDFLVSIYGYELPLPELTLRLAAIILPWLEILCGIALIIGIWQQEFLSLLSLIGLIFILITGQAWVRGLDISCGCFGTNLEKDTFLGSVSFAFFRNLVFFGIVFYLWFRSITQKKDKPVFS</sequence>
<evidence type="ECO:0000256" key="4">
    <source>
        <dbReference type="ARBA" id="ARBA00023136"/>
    </source>
</evidence>
<evidence type="ECO:0000259" key="6">
    <source>
        <dbReference type="Pfam" id="PF07291"/>
    </source>
</evidence>
<evidence type="ECO:0000256" key="1">
    <source>
        <dbReference type="ARBA" id="ARBA00004141"/>
    </source>
</evidence>
<feature type="transmembrane region" description="Helical" evidence="5">
    <location>
        <begin position="117"/>
        <end position="140"/>
    </location>
</feature>
<evidence type="ECO:0000313" key="8">
    <source>
        <dbReference type="Proteomes" id="UP000247465"/>
    </source>
</evidence>
<keyword evidence="4 5" id="KW-0472">Membrane</keyword>
<accession>A0A2Z4AFX6</accession>
<dbReference type="InterPro" id="IPR009908">
    <property type="entry name" value="Methylamine_util_MauE"/>
</dbReference>
<dbReference type="UniPathway" id="UPA00895"/>
<dbReference type="GO" id="GO:0016020">
    <property type="term" value="C:membrane"/>
    <property type="evidence" value="ECO:0007669"/>
    <property type="project" value="UniProtKB-SubCell"/>
</dbReference>
<dbReference type="EMBL" id="CP029803">
    <property type="protein sequence ID" value="AWT59918.1"/>
    <property type="molecule type" value="Genomic_DNA"/>
</dbReference>
<dbReference type="Pfam" id="PF07291">
    <property type="entry name" value="MauE"/>
    <property type="match status" value="1"/>
</dbReference>
<comment type="subcellular location">
    <subcellularLocation>
        <location evidence="1">Membrane</location>
        <topology evidence="1">Multi-pass membrane protein</topology>
    </subcellularLocation>
</comment>
<feature type="transmembrane region" description="Helical" evidence="5">
    <location>
        <begin position="50"/>
        <end position="71"/>
    </location>
</feature>
<dbReference type="AlphaFoldDB" id="A0A2Z4AFX6"/>
<proteinExistence type="predicted"/>
<dbReference type="GO" id="GO:0030416">
    <property type="term" value="P:methylamine metabolic process"/>
    <property type="evidence" value="ECO:0007669"/>
    <property type="project" value="InterPro"/>
</dbReference>
<keyword evidence="2 5" id="KW-0812">Transmembrane</keyword>
<evidence type="ECO:0000313" key="7">
    <source>
        <dbReference type="EMBL" id="AWT59918.1"/>
    </source>
</evidence>
<reference evidence="7 8" key="1">
    <citation type="submission" date="2018-06" db="EMBL/GenBank/DDBJ databases">
        <title>Draft Genome Sequence of a Novel Marine Bacterium Related to the Verrucomicrobia.</title>
        <authorList>
            <person name="Vosseberg J."/>
            <person name="Martijn J."/>
            <person name="Ettema T.J.G."/>
        </authorList>
    </citation>
    <scope>NUCLEOTIDE SEQUENCE [LARGE SCALE GENOMIC DNA]</scope>
    <source>
        <strain evidence="7">TARA_B100001123</strain>
    </source>
</reference>
<evidence type="ECO:0000256" key="2">
    <source>
        <dbReference type="ARBA" id="ARBA00022692"/>
    </source>
</evidence>